<keyword evidence="2" id="KW-0067">ATP-binding</keyword>
<evidence type="ECO:0008006" key="7">
    <source>
        <dbReference type="Google" id="ProtNLM"/>
    </source>
</evidence>
<dbReference type="CDD" id="cd24123">
    <property type="entry name" value="ASKHA_NBD_PanK-II_Pank4"/>
    <property type="match status" value="1"/>
</dbReference>
<dbReference type="GO" id="GO:0005524">
    <property type="term" value="F:ATP binding"/>
    <property type="evidence" value="ECO:0007669"/>
    <property type="project" value="UniProtKB-KW"/>
</dbReference>
<dbReference type="GO" id="GO:0005829">
    <property type="term" value="C:cytosol"/>
    <property type="evidence" value="ECO:0007669"/>
    <property type="project" value="TreeGrafter"/>
</dbReference>
<feature type="region of interest" description="Disordered" evidence="4">
    <location>
        <begin position="605"/>
        <end position="672"/>
    </location>
</feature>
<keyword evidence="1" id="KW-0547">Nucleotide-binding</keyword>
<feature type="compositionally biased region" description="Basic and acidic residues" evidence="4">
    <location>
        <begin position="640"/>
        <end position="662"/>
    </location>
</feature>
<reference evidence="5 6" key="1">
    <citation type="submission" date="2020-11" db="EMBL/GenBank/DDBJ databases">
        <title>Kefir isolates.</title>
        <authorList>
            <person name="Marcisauskas S."/>
            <person name="Kim Y."/>
            <person name="Blasche S."/>
        </authorList>
    </citation>
    <scope>NUCLEOTIDE SEQUENCE [LARGE SCALE GENOMIC DNA]</scope>
    <source>
        <strain evidence="5 6">KR</strain>
    </source>
</reference>
<comment type="caution">
    <text evidence="5">The sequence shown here is derived from an EMBL/GenBank/DDBJ whole genome shotgun (WGS) entry which is preliminary data.</text>
</comment>
<keyword evidence="6" id="KW-1185">Reference proteome</keyword>
<dbReference type="PANTHER" id="PTHR12280">
    <property type="entry name" value="PANTOTHENATE KINASE"/>
    <property type="match status" value="1"/>
</dbReference>
<gene>
    <name evidence="5" type="ORF">C6P46_005769</name>
</gene>
<evidence type="ECO:0000256" key="2">
    <source>
        <dbReference type="ARBA" id="ARBA00022840"/>
    </source>
</evidence>
<dbReference type="InterPro" id="IPR043129">
    <property type="entry name" value="ATPase_NBD"/>
</dbReference>
<evidence type="ECO:0000256" key="3">
    <source>
        <dbReference type="ARBA" id="ARBA00022993"/>
    </source>
</evidence>
<feature type="compositionally biased region" description="Low complexity" evidence="4">
    <location>
        <begin position="134"/>
        <end position="154"/>
    </location>
</feature>
<feature type="compositionally biased region" description="Low complexity" evidence="4">
    <location>
        <begin position="328"/>
        <end position="368"/>
    </location>
</feature>
<name>A0A9P6VY86_RHOMI</name>
<feature type="compositionally biased region" description="Polar residues" evidence="4">
    <location>
        <begin position="278"/>
        <end position="290"/>
    </location>
</feature>
<dbReference type="SUPFAM" id="SSF53067">
    <property type="entry name" value="Actin-like ATPase domain"/>
    <property type="match status" value="2"/>
</dbReference>
<evidence type="ECO:0000313" key="6">
    <source>
        <dbReference type="Proteomes" id="UP000777482"/>
    </source>
</evidence>
<keyword evidence="3" id="KW-0173">Coenzyme A biosynthesis</keyword>
<sequence>MEDSQLPSPAGTQLLVDVRGAEIVSSNSEDPEVYLPHHEEMISHIAIDIGGSLAKVVYFTRAAPSSSRSVPNGTTASSPSSSATPISSSSHQGDVASPIPSTSKSDPSQWEPRRTPSPPQHAQPNGILGPKSLAQEQQRPPSQSRPASSRALQSHLRRRSSTSRIPSGGRLNFVKFETSDLSSLITYLETLISSSAQANRVPLDVMRRNVKIMATGGGAHKFYQELHERLGIEVRREEEMECLVLGLSFVMEIPNEVFWYSDELIQAVSHPQQRALSSVTIPSTPGSSATPLPLPPNGFELPSPVPPVLQQPPSARAALGPVASSVKSTPSHSAQSSVSSLAVPSDPSRPSAPSVSSSSTSETGSVPPSSLPPNEEELPRPSPNPPQYSLKFDSSPSPAQFPCLLVNIGSGVSIIKIDDYGKFERISGTSLGGGTLWGLLSLLTGAKSFDDMLALADKGDNSSVDMLVGDIYGQDYQKIGLKSSTIASSFGKVFRRGEGHGDALGEEDEEERRKSFKPEDISRSLLYAISNNIGQIAYMNAEKHNLDRIYFGGGFIRGHAATISTLSYAIRFWSKGTKRALFLRHEGYLGGIGAWLKNIGAGPTTATAPGSGSGAGSGSGRTTPAERERVPNGLALSTSEEEKGHGREGEAEGTERRSRVDDVPGAVPALVA</sequence>
<accession>A0A9P6VY86</accession>
<protein>
    <recommendedName>
        <fullName evidence="7">Pantothenate kinase</fullName>
    </recommendedName>
</protein>
<feature type="compositionally biased region" description="Low complexity" evidence="4">
    <location>
        <begin position="74"/>
        <end position="90"/>
    </location>
</feature>
<feature type="compositionally biased region" description="Polar residues" evidence="4">
    <location>
        <begin position="99"/>
        <end position="108"/>
    </location>
</feature>
<dbReference type="GO" id="GO:0015937">
    <property type="term" value="P:coenzyme A biosynthetic process"/>
    <property type="evidence" value="ECO:0007669"/>
    <property type="project" value="UniProtKB-KW"/>
</dbReference>
<dbReference type="Gene3D" id="3.30.420.510">
    <property type="match status" value="1"/>
</dbReference>
<dbReference type="InterPro" id="IPR004567">
    <property type="entry name" value="Type_II_PanK"/>
</dbReference>
<dbReference type="OrthoDB" id="498611at2759"/>
<dbReference type="GO" id="GO:0005634">
    <property type="term" value="C:nucleus"/>
    <property type="evidence" value="ECO:0007669"/>
    <property type="project" value="TreeGrafter"/>
</dbReference>
<evidence type="ECO:0000256" key="1">
    <source>
        <dbReference type="ARBA" id="ARBA00022741"/>
    </source>
</evidence>
<organism evidence="5 6">
    <name type="scientific">Rhodotorula mucilaginosa</name>
    <name type="common">Yeast</name>
    <name type="synonym">Rhodotorula rubra</name>
    <dbReference type="NCBI Taxonomy" id="5537"/>
    <lineage>
        <taxon>Eukaryota</taxon>
        <taxon>Fungi</taxon>
        <taxon>Dikarya</taxon>
        <taxon>Basidiomycota</taxon>
        <taxon>Pucciniomycotina</taxon>
        <taxon>Microbotryomycetes</taxon>
        <taxon>Sporidiobolales</taxon>
        <taxon>Sporidiobolaceae</taxon>
        <taxon>Rhodotorula</taxon>
    </lineage>
</organism>
<dbReference type="NCBIfam" id="TIGR00555">
    <property type="entry name" value="panK_eukar"/>
    <property type="match status" value="1"/>
</dbReference>
<proteinExistence type="predicted"/>
<evidence type="ECO:0000313" key="5">
    <source>
        <dbReference type="EMBL" id="KAG0658406.1"/>
    </source>
</evidence>
<dbReference type="Pfam" id="PF03630">
    <property type="entry name" value="Fumble"/>
    <property type="match status" value="2"/>
</dbReference>
<evidence type="ECO:0000256" key="4">
    <source>
        <dbReference type="SAM" id="MobiDB-lite"/>
    </source>
</evidence>
<feature type="compositionally biased region" description="Polar residues" evidence="4">
    <location>
        <begin position="63"/>
        <end position="73"/>
    </location>
</feature>
<feature type="region of interest" description="Disordered" evidence="4">
    <location>
        <begin position="278"/>
        <end position="393"/>
    </location>
</feature>
<dbReference type="AlphaFoldDB" id="A0A9P6VY86"/>
<dbReference type="PANTHER" id="PTHR12280:SF20">
    <property type="entry name" value="4'-PHOSPHOPANTETHEINE PHOSPHATASE"/>
    <property type="match status" value="1"/>
</dbReference>
<dbReference type="Gene3D" id="3.30.420.40">
    <property type="match status" value="1"/>
</dbReference>
<dbReference type="FunFam" id="3.30.420.40:FF:000115">
    <property type="entry name" value="Pantothenate kinase PanK"/>
    <property type="match status" value="1"/>
</dbReference>
<dbReference type="GO" id="GO:0004594">
    <property type="term" value="F:pantothenate kinase activity"/>
    <property type="evidence" value="ECO:0007669"/>
    <property type="project" value="TreeGrafter"/>
</dbReference>
<dbReference type="Proteomes" id="UP000777482">
    <property type="component" value="Unassembled WGS sequence"/>
</dbReference>
<dbReference type="EMBL" id="PUHQ01000066">
    <property type="protein sequence ID" value="KAG0658406.1"/>
    <property type="molecule type" value="Genomic_DNA"/>
</dbReference>
<feature type="region of interest" description="Disordered" evidence="4">
    <location>
        <begin position="63"/>
        <end position="169"/>
    </location>
</feature>